<reference evidence="3" key="1">
    <citation type="submission" date="2017-02" db="EMBL/GenBank/DDBJ databases">
        <authorList>
            <person name="Furmanczyk E.M."/>
        </authorList>
    </citation>
    <scope>NUCLEOTIDE SEQUENCE [LARGE SCALE GENOMIC DNA]</scope>
    <source>
        <strain evidence="3">AP3_22</strain>
    </source>
</reference>
<keyword evidence="3" id="KW-1185">Reference proteome</keyword>
<protein>
    <submittedName>
        <fullName evidence="2">Uncharacterized protein</fullName>
    </submittedName>
</protein>
<accession>A0A2S3VH21</accession>
<evidence type="ECO:0000313" key="2">
    <source>
        <dbReference type="EMBL" id="POF38969.1"/>
    </source>
</evidence>
<proteinExistence type="predicted"/>
<feature type="region of interest" description="Disordered" evidence="1">
    <location>
        <begin position="52"/>
        <end position="87"/>
    </location>
</feature>
<name>A0A2S3VH21_9PSED</name>
<dbReference type="EMBL" id="MUJK01000016">
    <property type="protein sequence ID" value="POF38969.1"/>
    <property type="molecule type" value="Genomic_DNA"/>
</dbReference>
<comment type="caution">
    <text evidence="2">The sequence shown here is derived from an EMBL/GenBank/DDBJ whole genome shotgun (WGS) entry which is preliminary data.</text>
</comment>
<dbReference type="Proteomes" id="UP000237440">
    <property type="component" value="Unassembled WGS sequence"/>
</dbReference>
<feature type="compositionally biased region" description="Polar residues" evidence="1">
    <location>
        <begin position="70"/>
        <end position="79"/>
    </location>
</feature>
<sequence>MIDFTVVRGFLWRGGLPPLGCEAALNPVASFRQLNCAEQFCDCYAVERGQAPSPQKLSSHRFLGVPRGDQPSSSHQRSGLPSAGQKRICSIGETSQRWTFSRA</sequence>
<evidence type="ECO:0000256" key="1">
    <source>
        <dbReference type="SAM" id="MobiDB-lite"/>
    </source>
</evidence>
<dbReference type="AlphaFoldDB" id="A0A2S3VH21"/>
<gene>
    <name evidence="2" type="ORF">B0D71_28155</name>
</gene>
<evidence type="ECO:0000313" key="3">
    <source>
        <dbReference type="Proteomes" id="UP000237440"/>
    </source>
</evidence>
<organism evidence="2 3">
    <name type="scientific">Pseudomonas laurylsulfativorans</name>
    <dbReference type="NCBI Taxonomy" id="1943631"/>
    <lineage>
        <taxon>Bacteria</taxon>
        <taxon>Pseudomonadati</taxon>
        <taxon>Pseudomonadota</taxon>
        <taxon>Gammaproteobacteria</taxon>
        <taxon>Pseudomonadales</taxon>
        <taxon>Pseudomonadaceae</taxon>
        <taxon>Pseudomonas</taxon>
    </lineage>
</organism>